<comment type="caution">
    <text evidence="2">The sequence shown here is derived from an EMBL/GenBank/DDBJ whole genome shotgun (WGS) entry which is preliminary data.</text>
</comment>
<proteinExistence type="predicted"/>
<protein>
    <submittedName>
        <fullName evidence="2">Uncharacterized protein</fullName>
    </submittedName>
</protein>
<dbReference type="EMBL" id="BAAAZY010000028">
    <property type="protein sequence ID" value="GAA4084309.1"/>
    <property type="molecule type" value="Genomic_DNA"/>
</dbReference>
<reference evidence="3" key="1">
    <citation type="journal article" date="2019" name="Int. J. Syst. Evol. Microbiol.">
        <title>The Global Catalogue of Microorganisms (GCM) 10K type strain sequencing project: providing services to taxonomists for standard genome sequencing and annotation.</title>
        <authorList>
            <consortium name="The Broad Institute Genomics Platform"/>
            <consortium name="The Broad Institute Genome Sequencing Center for Infectious Disease"/>
            <person name="Wu L."/>
            <person name="Ma J."/>
        </authorList>
    </citation>
    <scope>NUCLEOTIDE SEQUENCE [LARGE SCALE GENOMIC DNA]</scope>
    <source>
        <strain evidence="3">JCM 16925</strain>
    </source>
</reference>
<organism evidence="2 3">
    <name type="scientific">Streptomyces shaanxiensis</name>
    <dbReference type="NCBI Taxonomy" id="653357"/>
    <lineage>
        <taxon>Bacteria</taxon>
        <taxon>Bacillati</taxon>
        <taxon>Actinomycetota</taxon>
        <taxon>Actinomycetes</taxon>
        <taxon>Kitasatosporales</taxon>
        <taxon>Streptomycetaceae</taxon>
        <taxon>Streptomyces</taxon>
    </lineage>
</organism>
<evidence type="ECO:0000256" key="1">
    <source>
        <dbReference type="SAM" id="MobiDB-lite"/>
    </source>
</evidence>
<evidence type="ECO:0000313" key="3">
    <source>
        <dbReference type="Proteomes" id="UP001499984"/>
    </source>
</evidence>
<gene>
    <name evidence="2" type="ORF">GCM10022233_77820</name>
</gene>
<dbReference type="Proteomes" id="UP001499984">
    <property type="component" value="Unassembled WGS sequence"/>
</dbReference>
<accession>A0ABP7WAB0</accession>
<sequence length="51" mass="5348">MADMFAKALTMGGTGLGLARQLLATMNQNGQAPKETSPLDGLAQKVPMDEK</sequence>
<evidence type="ECO:0000313" key="2">
    <source>
        <dbReference type="EMBL" id="GAA4084309.1"/>
    </source>
</evidence>
<keyword evidence="3" id="KW-1185">Reference proteome</keyword>
<name>A0ABP7WAB0_9ACTN</name>
<feature type="region of interest" description="Disordered" evidence="1">
    <location>
        <begin position="27"/>
        <end position="51"/>
    </location>
</feature>